<sequence>MLAAQIVGVDAGLMVLAMVIVLIGAATQASIGVGLGLMAAPTLSLIDPAFIPGALTLSIPPLVVGMAWRERAHIDSTIYRAVPARFVGSVAGAALVASQGDEAVTIVVGLAVLLAVVASVTGLHVRPTLRNQLIAGTGSGFAGTVAGVGGPPMAITYQHSDPRVLRATLAVFNTIGLICFTLPSLVIAGVTGWREVQLACFLIPSVIAGFSVGKYTIAKLPPERVRPFVLVVCAASAVLVLAKSLA</sequence>
<reference evidence="9 10" key="1">
    <citation type="submission" date="2019-03" db="EMBL/GenBank/DDBJ databases">
        <title>Sequencing the genomes of 1000 actinobacteria strains.</title>
        <authorList>
            <person name="Klenk H.-P."/>
        </authorList>
    </citation>
    <scope>NUCLEOTIDE SEQUENCE [LARGE SCALE GENOMIC DNA]</scope>
    <source>
        <strain evidence="9 10">DSM 18936</strain>
    </source>
</reference>
<feature type="transmembrane region" description="Helical" evidence="8">
    <location>
        <begin position="49"/>
        <end position="68"/>
    </location>
</feature>
<dbReference type="RefSeq" id="WP_133869543.1">
    <property type="nucleotide sequence ID" value="NZ_SOAU01000001.1"/>
</dbReference>
<keyword evidence="5 8" id="KW-0812">Transmembrane</keyword>
<accession>A0A4R7I288</accession>
<keyword evidence="3" id="KW-0813">Transport</keyword>
<comment type="similarity">
    <text evidence="2 8">Belongs to the 4-toluene sulfonate uptake permease (TSUP) (TC 2.A.102) family.</text>
</comment>
<dbReference type="AlphaFoldDB" id="A0A4R7I288"/>
<feature type="transmembrane region" description="Helical" evidence="8">
    <location>
        <begin position="77"/>
        <end position="97"/>
    </location>
</feature>
<organism evidence="9 10">
    <name type="scientific">Ilumatobacter fluminis</name>
    <dbReference type="NCBI Taxonomy" id="467091"/>
    <lineage>
        <taxon>Bacteria</taxon>
        <taxon>Bacillati</taxon>
        <taxon>Actinomycetota</taxon>
        <taxon>Acidimicrobiia</taxon>
        <taxon>Acidimicrobiales</taxon>
        <taxon>Ilumatobacteraceae</taxon>
        <taxon>Ilumatobacter</taxon>
    </lineage>
</organism>
<evidence type="ECO:0000256" key="6">
    <source>
        <dbReference type="ARBA" id="ARBA00022989"/>
    </source>
</evidence>
<keyword evidence="4 8" id="KW-1003">Cell membrane</keyword>
<name>A0A4R7I288_9ACTN</name>
<evidence type="ECO:0000256" key="4">
    <source>
        <dbReference type="ARBA" id="ARBA00022475"/>
    </source>
</evidence>
<feature type="transmembrane region" description="Helical" evidence="8">
    <location>
        <begin position="103"/>
        <end position="125"/>
    </location>
</feature>
<comment type="caution">
    <text evidence="9">The sequence shown here is derived from an EMBL/GenBank/DDBJ whole genome shotgun (WGS) entry which is preliminary data.</text>
</comment>
<dbReference type="EMBL" id="SOAU01000001">
    <property type="protein sequence ID" value="TDT17244.1"/>
    <property type="molecule type" value="Genomic_DNA"/>
</dbReference>
<evidence type="ECO:0000256" key="2">
    <source>
        <dbReference type="ARBA" id="ARBA00009142"/>
    </source>
</evidence>
<feature type="transmembrane region" description="Helical" evidence="8">
    <location>
        <begin position="228"/>
        <end position="245"/>
    </location>
</feature>
<evidence type="ECO:0000313" key="9">
    <source>
        <dbReference type="EMBL" id="TDT17244.1"/>
    </source>
</evidence>
<feature type="transmembrane region" description="Helical" evidence="8">
    <location>
        <begin position="167"/>
        <end position="190"/>
    </location>
</feature>
<dbReference type="GO" id="GO:0005886">
    <property type="term" value="C:plasma membrane"/>
    <property type="evidence" value="ECO:0007669"/>
    <property type="project" value="UniProtKB-SubCell"/>
</dbReference>
<keyword evidence="10" id="KW-1185">Reference proteome</keyword>
<feature type="transmembrane region" description="Helical" evidence="8">
    <location>
        <begin position="12"/>
        <end position="37"/>
    </location>
</feature>
<dbReference type="InterPro" id="IPR052017">
    <property type="entry name" value="TSUP"/>
</dbReference>
<comment type="subcellular location">
    <subcellularLocation>
        <location evidence="1 8">Cell membrane</location>
        <topology evidence="1 8">Multi-pass membrane protein</topology>
    </subcellularLocation>
</comment>
<evidence type="ECO:0000256" key="5">
    <source>
        <dbReference type="ARBA" id="ARBA00022692"/>
    </source>
</evidence>
<evidence type="ECO:0000256" key="8">
    <source>
        <dbReference type="RuleBase" id="RU363041"/>
    </source>
</evidence>
<evidence type="ECO:0000313" key="10">
    <source>
        <dbReference type="Proteomes" id="UP000294558"/>
    </source>
</evidence>
<feature type="transmembrane region" description="Helical" evidence="8">
    <location>
        <begin position="196"/>
        <end position="216"/>
    </location>
</feature>
<gene>
    <name evidence="9" type="ORF">BDK89_2852</name>
</gene>
<dbReference type="InterPro" id="IPR002781">
    <property type="entry name" value="TM_pro_TauE-like"/>
</dbReference>
<evidence type="ECO:0000256" key="1">
    <source>
        <dbReference type="ARBA" id="ARBA00004651"/>
    </source>
</evidence>
<keyword evidence="7 8" id="KW-0472">Membrane</keyword>
<keyword evidence="6 8" id="KW-1133">Transmembrane helix</keyword>
<dbReference type="Proteomes" id="UP000294558">
    <property type="component" value="Unassembled WGS sequence"/>
</dbReference>
<dbReference type="PANTHER" id="PTHR30269:SF37">
    <property type="entry name" value="MEMBRANE TRANSPORTER PROTEIN"/>
    <property type="match status" value="1"/>
</dbReference>
<evidence type="ECO:0000256" key="3">
    <source>
        <dbReference type="ARBA" id="ARBA00022448"/>
    </source>
</evidence>
<evidence type="ECO:0000256" key="7">
    <source>
        <dbReference type="ARBA" id="ARBA00023136"/>
    </source>
</evidence>
<proteinExistence type="inferred from homology"/>
<dbReference type="Pfam" id="PF01925">
    <property type="entry name" value="TauE"/>
    <property type="match status" value="1"/>
</dbReference>
<dbReference type="PANTHER" id="PTHR30269">
    <property type="entry name" value="TRANSMEMBRANE PROTEIN YFCA"/>
    <property type="match status" value="1"/>
</dbReference>
<protein>
    <recommendedName>
        <fullName evidence="8">Probable membrane transporter protein</fullName>
    </recommendedName>
</protein>
<dbReference type="OrthoDB" id="5472127at2"/>